<dbReference type="Pfam" id="PF01943">
    <property type="entry name" value="Polysacc_synt"/>
    <property type="match status" value="1"/>
</dbReference>
<feature type="transmembrane region" description="Helical" evidence="6">
    <location>
        <begin position="382"/>
        <end position="401"/>
    </location>
</feature>
<keyword evidence="5 6" id="KW-0472">Membrane</keyword>
<comment type="subcellular location">
    <subcellularLocation>
        <location evidence="1">Cell membrane</location>
        <topology evidence="1">Multi-pass membrane protein</topology>
    </subcellularLocation>
</comment>
<dbReference type="EMBL" id="JABBVZ010000008">
    <property type="protein sequence ID" value="NMP21506.1"/>
    <property type="molecule type" value="Genomic_DNA"/>
</dbReference>
<feature type="transmembrane region" description="Helical" evidence="6">
    <location>
        <begin position="471"/>
        <end position="492"/>
    </location>
</feature>
<feature type="transmembrane region" description="Helical" evidence="6">
    <location>
        <begin position="87"/>
        <end position="110"/>
    </location>
</feature>
<gene>
    <name evidence="7" type="ORF">HIJ39_03925</name>
</gene>
<dbReference type="Proteomes" id="UP000533476">
    <property type="component" value="Unassembled WGS sequence"/>
</dbReference>
<keyword evidence="4 6" id="KW-1133">Transmembrane helix</keyword>
<dbReference type="PANTHER" id="PTHR30250">
    <property type="entry name" value="PST FAMILY PREDICTED COLANIC ACID TRANSPORTER"/>
    <property type="match status" value="1"/>
</dbReference>
<dbReference type="InterPro" id="IPR050833">
    <property type="entry name" value="Poly_Biosynth_Transport"/>
</dbReference>
<evidence type="ECO:0000313" key="7">
    <source>
        <dbReference type="EMBL" id="NMP21506.1"/>
    </source>
</evidence>
<feature type="transmembrane region" description="Helical" evidence="6">
    <location>
        <begin position="186"/>
        <end position="204"/>
    </location>
</feature>
<name>A0A7Y0L2F9_9FIRM</name>
<feature type="transmembrane region" description="Helical" evidence="6">
    <location>
        <begin position="280"/>
        <end position="300"/>
    </location>
</feature>
<accession>A0A7Y0L2F9</accession>
<dbReference type="PANTHER" id="PTHR30250:SF21">
    <property type="entry name" value="LIPID II FLIPPASE MURJ"/>
    <property type="match status" value="1"/>
</dbReference>
<evidence type="ECO:0000256" key="6">
    <source>
        <dbReference type="SAM" id="Phobius"/>
    </source>
</evidence>
<dbReference type="GO" id="GO:0005886">
    <property type="term" value="C:plasma membrane"/>
    <property type="evidence" value="ECO:0007669"/>
    <property type="project" value="UniProtKB-SubCell"/>
</dbReference>
<dbReference type="CDD" id="cd13124">
    <property type="entry name" value="MATE_SpoVB_like"/>
    <property type="match status" value="1"/>
</dbReference>
<dbReference type="RefSeq" id="WP_169096923.1">
    <property type="nucleotide sequence ID" value="NZ_JABBVZ010000008.1"/>
</dbReference>
<keyword evidence="8" id="KW-1185">Reference proteome</keyword>
<comment type="caution">
    <text evidence="7">The sequence shown here is derived from an EMBL/GenBank/DDBJ whole genome shotgun (WGS) entry which is preliminary data.</text>
</comment>
<dbReference type="PIRSF" id="PIRSF038958">
    <property type="entry name" value="PG_synth_SpoVB"/>
    <property type="match status" value="1"/>
</dbReference>
<sequence length="506" mass="53912">MNRTSVWRGAFWLSIGSFVSKLIGAVYRIFLPRVLGDYGVGLFQMAYPLYAILLAVSVNGIPTALAKQTAEKLSRGDGDGAERLGSWAQVMLGVVGMLLAAAMELSAPWIARSLFGEPASTWAIRALAPALAFVALEASFRGYFQGHQDMEPTAISQILEQVARVMVMFPLAYHFLPYGIDKAAAGATLGAPIGAMMGMVFLGWQRVRSGGGWNLSGRIPLGDLWRLVMVALPMSFSGLLFPMMLMADSVFVPGRLRLTGLSLEQATARFGQLSGEAMPLINLTMVVGAALAVSLVPAVARAIVAGDHDQANQKVDSAIHMVWLLGLPMSAGLMVLARPLTQLLYGESGSAGALQVLALGSAVLAIQQVMGSSLQAAGHGWVPVKNLIFGAGVKFLLTWWLTALPAWGIRGAAMGTVGAALTTAYLNWRDWIRIVGPGTQPFKSLLWPLVGTVVMAMGLRLWLTGPVWLPSFWHVVLAVPVGVVVYAAVMLLSGEMATVSKALKER</sequence>
<evidence type="ECO:0000256" key="1">
    <source>
        <dbReference type="ARBA" id="ARBA00004651"/>
    </source>
</evidence>
<evidence type="ECO:0000313" key="8">
    <source>
        <dbReference type="Proteomes" id="UP000533476"/>
    </source>
</evidence>
<feature type="transmembrane region" description="Helical" evidence="6">
    <location>
        <begin position="407"/>
        <end position="426"/>
    </location>
</feature>
<protein>
    <submittedName>
        <fullName evidence="7">Polysaccharide biosynthesis protein</fullName>
    </submittedName>
</protein>
<proteinExistence type="predicted"/>
<feature type="transmembrane region" description="Helical" evidence="6">
    <location>
        <begin position="9"/>
        <end position="27"/>
    </location>
</feature>
<feature type="transmembrane region" description="Helical" evidence="6">
    <location>
        <begin position="161"/>
        <end position="180"/>
    </location>
</feature>
<dbReference type="AlphaFoldDB" id="A0A7Y0L2F9"/>
<evidence type="ECO:0000256" key="2">
    <source>
        <dbReference type="ARBA" id="ARBA00022475"/>
    </source>
</evidence>
<evidence type="ECO:0000256" key="5">
    <source>
        <dbReference type="ARBA" id="ARBA00023136"/>
    </source>
</evidence>
<keyword evidence="2" id="KW-1003">Cell membrane</keyword>
<feature type="transmembrane region" description="Helical" evidence="6">
    <location>
        <begin position="321"/>
        <end position="340"/>
    </location>
</feature>
<evidence type="ECO:0000256" key="3">
    <source>
        <dbReference type="ARBA" id="ARBA00022692"/>
    </source>
</evidence>
<dbReference type="InterPro" id="IPR002797">
    <property type="entry name" value="Polysacc_synth"/>
</dbReference>
<feature type="transmembrane region" description="Helical" evidence="6">
    <location>
        <begin position="224"/>
        <end position="247"/>
    </location>
</feature>
<feature type="transmembrane region" description="Helical" evidence="6">
    <location>
        <begin position="47"/>
        <end position="66"/>
    </location>
</feature>
<evidence type="ECO:0000256" key="4">
    <source>
        <dbReference type="ARBA" id="ARBA00022989"/>
    </source>
</evidence>
<keyword evidence="3 6" id="KW-0812">Transmembrane</keyword>
<feature type="transmembrane region" description="Helical" evidence="6">
    <location>
        <begin position="446"/>
        <end position="465"/>
    </location>
</feature>
<feature type="transmembrane region" description="Helical" evidence="6">
    <location>
        <begin position="122"/>
        <end position="140"/>
    </location>
</feature>
<reference evidence="7 8" key="1">
    <citation type="submission" date="2020-04" db="EMBL/GenBank/DDBJ databases">
        <authorList>
            <person name="Zhang R."/>
            <person name="Schippers A."/>
        </authorList>
    </citation>
    <scope>NUCLEOTIDE SEQUENCE [LARGE SCALE GENOMIC DNA]</scope>
    <source>
        <strain evidence="7 8">DSM 109850</strain>
    </source>
</reference>
<organism evidence="7 8">
    <name type="scientific">Sulfobacillus harzensis</name>
    <dbReference type="NCBI Taxonomy" id="2729629"/>
    <lineage>
        <taxon>Bacteria</taxon>
        <taxon>Bacillati</taxon>
        <taxon>Bacillota</taxon>
        <taxon>Clostridia</taxon>
        <taxon>Eubacteriales</taxon>
        <taxon>Clostridiales Family XVII. Incertae Sedis</taxon>
        <taxon>Sulfobacillus</taxon>
    </lineage>
</organism>
<dbReference type="InterPro" id="IPR024923">
    <property type="entry name" value="PG_synth_SpoVB"/>
</dbReference>
<feature type="transmembrane region" description="Helical" evidence="6">
    <location>
        <begin position="352"/>
        <end position="370"/>
    </location>
</feature>